<evidence type="ECO:0000256" key="1">
    <source>
        <dbReference type="SAM" id="Phobius"/>
    </source>
</evidence>
<protein>
    <submittedName>
        <fullName evidence="2">DUF554 family protein</fullName>
    </submittedName>
</protein>
<sequence length="73" mass="7635">MIGLGTLVNAAAIITGGLTGLVFRKFLQKRYQGAITLLARVVAPIMTQRAVGNLTLVGNVLILCVGVNLIAML</sequence>
<evidence type="ECO:0000313" key="2">
    <source>
        <dbReference type="EMBL" id="HIW82238.1"/>
    </source>
</evidence>
<evidence type="ECO:0000313" key="3">
    <source>
        <dbReference type="Proteomes" id="UP000824265"/>
    </source>
</evidence>
<gene>
    <name evidence="2" type="ORF">H9742_12105</name>
</gene>
<keyword evidence="1" id="KW-1133">Transmembrane helix</keyword>
<dbReference type="Pfam" id="PF04474">
    <property type="entry name" value="DUF554"/>
    <property type="match status" value="1"/>
</dbReference>
<comment type="caution">
    <text evidence="2">The sequence shown here is derived from an EMBL/GenBank/DDBJ whole genome shotgun (WGS) entry which is preliminary data.</text>
</comment>
<dbReference type="Proteomes" id="UP000824265">
    <property type="component" value="Unassembled WGS sequence"/>
</dbReference>
<dbReference type="AlphaFoldDB" id="A0A9D1R822"/>
<keyword evidence="1" id="KW-0812">Transmembrane</keyword>
<name>A0A9D1R822_9FIRM</name>
<reference evidence="2" key="2">
    <citation type="submission" date="2021-04" db="EMBL/GenBank/DDBJ databases">
        <authorList>
            <person name="Gilroy R."/>
        </authorList>
    </citation>
    <scope>NUCLEOTIDE SEQUENCE</scope>
    <source>
        <strain evidence="2">CHK195-6426</strain>
    </source>
</reference>
<accession>A0A9D1R822</accession>
<proteinExistence type="predicted"/>
<keyword evidence="1" id="KW-0472">Membrane</keyword>
<dbReference type="EMBL" id="DXGH01000068">
    <property type="protein sequence ID" value="HIW82238.1"/>
    <property type="molecule type" value="Genomic_DNA"/>
</dbReference>
<organism evidence="2 3">
    <name type="scientific">Candidatus Acetatifactor stercoripullorum</name>
    <dbReference type="NCBI Taxonomy" id="2838414"/>
    <lineage>
        <taxon>Bacteria</taxon>
        <taxon>Bacillati</taxon>
        <taxon>Bacillota</taxon>
        <taxon>Clostridia</taxon>
        <taxon>Lachnospirales</taxon>
        <taxon>Lachnospiraceae</taxon>
        <taxon>Acetatifactor</taxon>
    </lineage>
</organism>
<reference evidence="2" key="1">
    <citation type="journal article" date="2021" name="PeerJ">
        <title>Extensive microbial diversity within the chicken gut microbiome revealed by metagenomics and culture.</title>
        <authorList>
            <person name="Gilroy R."/>
            <person name="Ravi A."/>
            <person name="Getino M."/>
            <person name="Pursley I."/>
            <person name="Horton D.L."/>
            <person name="Alikhan N.F."/>
            <person name="Baker D."/>
            <person name="Gharbi K."/>
            <person name="Hall N."/>
            <person name="Watson M."/>
            <person name="Adriaenssens E.M."/>
            <person name="Foster-Nyarko E."/>
            <person name="Jarju S."/>
            <person name="Secka A."/>
            <person name="Antonio M."/>
            <person name="Oren A."/>
            <person name="Chaudhuri R.R."/>
            <person name="La Ragione R."/>
            <person name="Hildebrand F."/>
            <person name="Pallen M.J."/>
        </authorList>
    </citation>
    <scope>NUCLEOTIDE SEQUENCE</scope>
    <source>
        <strain evidence="2">CHK195-6426</strain>
    </source>
</reference>
<feature type="transmembrane region" description="Helical" evidence="1">
    <location>
        <begin position="50"/>
        <end position="71"/>
    </location>
</feature>
<feature type="transmembrane region" description="Helical" evidence="1">
    <location>
        <begin position="6"/>
        <end position="23"/>
    </location>
</feature>
<dbReference type="InterPro" id="IPR007563">
    <property type="entry name" value="DUF554"/>
</dbReference>